<feature type="transmembrane region" description="Helical" evidence="2">
    <location>
        <begin position="538"/>
        <end position="557"/>
    </location>
</feature>
<evidence type="ECO:0000313" key="3">
    <source>
        <dbReference type="EMBL" id="OZG50810.1"/>
    </source>
</evidence>
<feature type="transmembrane region" description="Helical" evidence="2">
    <location>
        <begin position="608"/>
        <end position="629"/>
    </location>
</feature>
<protein>
    <submittedName>
        <fullName evidence="3">Uncharacterized protein</fullName>
    </submittedName>
</protein>
<feature type="transmembrane region" description="Helical" evidence="2">
    <location>
        <begin position="239"/>
        <end position="259"/>
    </location>
</feature>
<feature type="transmembrane region" description="Helical" evidence="2">
    <location>
        <begin position="280"/>
        <end position="304"/>
    </location>
</feature>
<feature type="transmembrane region" description="Helical" evidence="2">
    <location>
        <begin position="126"/>
        <end position="149"/>
    </location>
</feature>
<name>A0A261EVA7_9BIFI</name>
<keyword evidence="2" id="KW-0812">Transmembrane</keyword>
<feature type="transmembrane region" description="Helical" evidence="2">
    <location>
        <begin position="62"/>
        <end position="84"/>
    </location>
</feature>
<feature type="transmembrane region" description="Helical" evidence="2">
    <location>
        <begin position="186"/>
        <end position="207"/>
    </location>
</feature>
<dbReference type="RefSeq" id="WP_143516395.1">
    <property type="nucleotide sequence ID" value="NZ_MWWR01000013.1"/>
</dbReference>
<dbReference type="EMBL" id="MWWR01000013">
    <property type="protein sequence ID" value="OZG50810.1"/>
    <property type="molecule type" value="Genomic_DNA"/>
</dbReference>
<evidence type="ECO:0000313" key="4">
    <source>
        <dbReference type="Proteomes" id="UP000216725"/>
    </source>
</evidence>
<reference evidence="3 4" key="1">
    <citation type="journal article" date="2017" name="BMC Genomics">
        <title>Comparative genomic and phylogenomic analyses of the Bifidobacteriaceae family.</title>
        <authorList>
            <person name="Lugli G.A."/>
            <person name="Milani C."/>
            <person name="Turroni F."/>
            <person name="Duranti S."/>
            <person name="Mancabelli L."/>
            <person name="Mangifesta M."/>
            <person name="Ferrario C."/>
            <person name="Modesto M."/>
            <person name="Mattarelli P."/>
            <person name="Jiri K."/>
            <person name="van Sinderen D."/>
            <person name="Ventura M."/>
        </authorList>
    </citation>
    <scope>NUCLEOTIDE SEQUENCE [LARGE SCALE GENOMIC DNA]</scope>
    <source>
        <strain evidence="3 4">DSM 24742</strain>
    </source>
</reference>
<dbReference type="OrthoDB" id="3230998at2"/>
<evidence type="ECO:0000256" key="2">
    <source>
        <dbReference type="SAM" id="Phobius"/>
    </source>
</evidence>
<dbReference type="Proteomes" id="UP000216725">
    <property type="component" value="Unassembled WGS sequence"/>
</dbReference>
<organism evidence="3 4">
    <name type="scientific">Pseudoscardovia radai</name>
    <dbReference type="NCBI Taxonomy" id="987066"/>
    <lineage>
        <taxon>Bacteria</taxon>
        <taxon>Bacillati</taxon>
        <taxon>Actinomycetota</taxon>
        <taxon>Actinomycetes</taxon>
        <taxon>Bifidobacteriales</taxon>
        <taxon>Bifidobacteriaceae</taxon>
        <taxon>Pseudoscardovia</taxon>
    </lineage>
</organism>
<evidence type="ECO:0000256" key="1">
    <source>
        <dbReference type="SAM" id="MobiDB-lite"/>
    </source>
</evidence>
<feature type="transmembrane region" description="Helical" evidence="2">
    <location>
        <begin position="569"/>
        <end position="588"/>
    </location>
</feature>
<feature type="region of interest" description="Disordered" evidence="1">
    <location>
        <begin position="1"/>
        <end position="48"/>
    </location>
</feature>
<gene>
    <name evidence="3" type="ORF">PSRA_1377</name>
</gene>
<feature type="transmembrane region" description="Helical" evidence="2">
    <location>
        <begin position="156"/>
        <end position="174"/>
    </location>
</feature>
<sequence>MASWRRESETYSGRARHGARHAAPARPDSAAPASAASASASPSPSSSVTPWYLRVLRAPATYVIIVMGIVRVIFGNAMGLWFIANQFYDDALLMNYSLPSHYTTPDVYSLSKAMSFPWFIDLCHELHINLAVGISLLWVAAALAAYGAAWLLTNGNAWVAGFVYVYVLFCPSAFESWCGTRIYRNAILAPSYALVFSLAIMLLAMIFGNTARNATVIVVSVLLGLALSFTYYIADNGSWITYSLAVAAVLAVIFAIRNFRRRKVVGNAENAGNRGTAVAVTRLVAALLAVCIPFATLVAATAAYKAVNKRFFGVAQINTRTAGEAGGFLNRLYVIDSPWRTDEIWAPNDAIHQAIDASPTLRKYPELCNDLLHSPWEEPSADPDGTSVHGDLLAWSIKWAMIASGTWESEAQSEALFHDVNAELDAAFANGTLKKTDRIMITDGVGGLYPSELDADFLEIFRATCFGNIRLRDYAPGAQASMADNTDPGQLKVANAAAVMTLLPYVDGTKDTSAMTEHRIRMNSIATAIFTVYRAVNLALMILVAAVALLGLVAMIVRCARRRHIPGMAVLAWVVMLGMVGIAAAYSFSVAWFSQYITHPFVQGIVNFYSLGNVALFAMCAMCAMAFVAQMLGSRGMLRDAVAEA</sequence>
<dbReference type="AlphaFoldDB" id="A0A261EVA7"/>
<feature type="transmembrane region" description="Helical" evidence="2">
    <location>
        <begin position="214"/>
        <end position="233"/>
    </location>
</feature>
<accession>A0A261EVA7</accession>
<feature type="compositionally biased region" description="Low complexity" evidence="1">
    <location>
        <begin position="21"/>
        <end position="47"/>
    </location>
</feature>
<keyword evidence="2" id="KW-1133">Transmembrane helix</keyword>
<keyword evidence="4" id="KW-1185">Reference proteome</keyword>
<comment type="caution">
    <text evidence="3">The sequence shown here is derived from an EMBL/GenBank/DDBJ whole genome shotgun (WGS) entry which is preliminary data.</text>
</comment>
<keyword evidence="2" id="KW-0472">Membrane</keyword>
<proteinExistence type="predicted"/>